<keyword evidence="21" id="KW-0687">Ribonucleoprotein</keyword>
<feature type="region of interest" description="Disordered" evidence="31">
    <location>
        <begin position="1"/>
        <end position="35"/>
    </location>
</feature>
<evidence type="ECO:0000256" key="6">
    <source>
        <dbReference type="ARBA" id="ARBA00013174"/>
    </source>
</evidence>
<dbReference type="PANTHER" id="PTHR23237:SF6">
    <property type="entry name" value="H_ACA RIBONUCLEOPROTEIN COMPLEX SUBUNIT 1"/>
    <property type="match status" value="1"/>
</dbReference>
<comment type="catalytic activity">
    <reaction evidence="1">
        <text>a CDP-1,2-diacyl-sn-glycerol + L-serine = a 1,2-diacyl-sn-glycero-3-phospho-L-serine + CMP + H(+)</text>
        <dbReference type="Rhea" id="RHEA:16913"/>
        <dbReference type="ChEBI" id="CHEBI:15378"/>
        <dbReference type="ChEBI" id="CHEBI:33384"/>
        <dbReference type="ChEBI" id="CHEBI:57262"/>
        <dbReference type="ChEBI" id="CHEBI:58332"/>
        <dbReference type="ChEBI" id="CHEBI:60377"/>
        <dbReference type="EC" id="2.7.8.8"/>
    </reaction>
</comment>
<keyword evidence="10" id="KW-0698">rRNA processing</keyword>
<evidence type="ECO:0000256" key="20">
    <source>
        <dbReference type="ARBA" id="ARBA00023264"/>
    </source>
</evidence>
<feature type="region of interest" description="Disordered" evidence="31">
    <location>
        <begin position="123"/>
        <end position="207"/>
    </location>
</feature>
<dbReference type="Pfam" id="PF01066">
    <property type="entry name" value="CDP-OH_P_transf"/>
    <property type="match status" value="1"/>
</dbReference>
<evidence type="ECO:0000256" key="16">
    <source>
        <dbReference type="ARBA" id="ARBA00023098"/>
    </source>
</evidence>
<evidence type="ECO:0000256" key="13">
    <source>
        <dbReference type="ARBA" id="ARBA00022824"/>
    </source>
</evidence>
<keyword evidence="17" id="KW-0472">Membrane</keyword>
<keyword evidence="33" id="KW-1185">Reference proteome</keyword>
<dbReference type="GO" id="GO:0000454">
    <property type="term" value="P:snoRNA guided rRNA pseudouridine synthesis"/>
    <property type="evidence" value="ECO:0007669"/>
    <property type="project" value="TreeGrafter"/>
</dbReference>
<evidence type="ECO:0000256" key="29">
    <source>
        <dbReference type="ARBA" id="ARBA00067245"/>
    </source>
</evidence>
<organism evidence="32 33">
    <name type="scientific">Aspergillus transmontanensis</name>
    <dbReference type="NCBI Taxonomy" id="1034304"/>
    <lineage>
        <taxon>Eukaryota</taxon>
        <taxon>Fungi</taxon>
        <taxon>Dikarya</taxon>
        <taxon>Ascomycota</taxon>
        <taxon>Pezizomycotina</taxon>
        <taxon>Eurotiomycetes</taxon>
        <taxon>Eurotiomycetidae</taxon>
        <taxon>Eurotiales</taxon>
        <taxon>Aspergillaceae</taxon>
        <taxon>Aspergillus</taxon>
        <taxon>Aspergillus subgen. Circumdati</taxon>
    </lineage>
</organism>
<dbReference type="FunFam" id="2.40.10.230:FF:000001">
    <property type="entry name" value="H/ACA ribonucleoprotein complex subunit"/>
    <property type="match status" value="1"/>
</dbReference>
<comment type="function">
    <text evidence="26">Non-catalytic component of the H/ACA small nucleolar ribonucleoprotein (H/ACA snoRNP), which catalyzes pseudouridylation of rRNA and is required for ribosome biogenesis. This involves the isomerization of uridine such that the ribose is subsequently attached to C5, instead of the normal N1. Pseudouridine ('psi') residues may serve to stabilize the conformation of rRNAs. The H/ACA snoRNP complex also mediates pseudouridylation of other types of RNAs. The H/ACA snoRNP complex mediates pseudouridylation at position 93 in U2 snRNA.</text>
</comment>
<feature type="compositionally biased region" description="Polar residues" evidence="31">
    <location>
        <begin position="183"/>
        <end position="198"/>
    </location>
</feature>
<dbReference type="Pfam" id="PF04410">
    <property type="entry name" value="Gar1"/>
    <property type="match status" value="1"/>
</dbReference>
<evidence type="ECO:0000256" key="19">
    <source>
        <dbReference type="ARBA" id="ARBA00023242"/>
    </source>
</evidence>
<dbReference type="GO" id="GO:0006659">
    <property type="term" value="P:phosphatidylserine biosynthetic process"/>
    <property type="evidence" value="ECO:0007669"/>
    <property type="project" value="UniProtKB-ARBA"/>
</dbReference>
<dbReference type="Gene3D" id="2.40.10.230">
    <property type="entry name" value="Probable tRNA pseudouridine synthase domain"/>
    <property type="match status" value="1"/>
</dbReference>
<comment type="pathway">
    <text evidence="27">Phospholipid metabolism; phosphatidylethanolamine biosynthesis; phosphatidylethanolamine from CDP-diacylglycerol: step 1/2.</text>
</comment>
<evidence type="ECO:0000256" key="17">
    <source>
        <dbReference type="ARBA" id="ARBA00023136"/>
    </source>
</evidence>
<evidence type="ECO:0000256" key="27">
    <source>
        <dbReference type="ARBA" id="ARBA00060701"/>
    </source>
</evidence>
<dbReference type="GO" id="GO:0031429">
    <property type="term" value="C:box H/ACA snoRNP complex"/>
    <property type="evidence" value="ECO:0007669"/>
    <property type="project" value="TreeGrafter"/>
</dbReference>
<evidence type="ECO:0000256" key="31">
    <source>
        <dbReference type="SAM" id="MobiDB-lite"/>
    </source>
</evidence>
<keyword evidence="16" id="KW-0443">Lipid metabolism</keyword>
<keyword evidence="15" id="KW-1133">Transmembrane helix</keyword>
<reference evidence="33" key="1">
    <citation type="submission" date="2019-04" db="EMBL/GenBank/DDBJ databases">
        <title>Friends and foes A comparative genomics studyof 23 Aspergillus species from section Flavi.</title>
        <authorList>
            <consortium name="DOE Joint Genome Institute"/>
            <person name="Kjaerbolling I."/>
            <person name="Vesth T."/>
            <person name="Frisvad J.C."/>
            <person name="Nybo J.L."/>
            <person name="Theobald S."/>
            <person name="Kildgaard S."/>
            <person name="Isbrandt T."/>
            <person name="Kuo A."/>
            <person name="Sato A."/>
            <person name="Lyhne E.K."/>
            <person name="Kogle M.E."/>
            <person name="Wiebenga A."/>
            <person name="Kun R.S."/>
            <person name="Lubbers R.J."/>
            <person name="Makela M.R."/>
            <person name="Barry K."/>
            <person name="Chovatia M."/>
            <person name="Clum A."/>
            <person name="Daum C."/>
            <person name="Haridas S."/>
            <person name="He G."/>
            <person name="LaButti K."/>
            <person name="Lipzen A."/>
            <person name="Mondo S."/>
            <person name="Riley R."/>
            <person name="Salamov A."/>
            <person name="Simmons B.A."/>
            <person name="Magnuson J.K."/>
            <person name="Henrissat B."/>
            <person name="Mortensen U.H."/>
            <person name="Larsen T.O."/>
            <person name="Devries R.P."/>
            <person name="Grigoriev I.V."/>
            <person name="Machida M."/>
            <person name="Baker S.E."/>
            <person name="Andersen M.R."/>
        </authorList>
    </citation>
    <scope>NUCLEOTIDE SEQUENCE [LARGE SCALE GENOMIC DNA]</scope>
    <source>
        <strain evidence="33">CBS 130015</strain>
    </source>
</reference>
<dbReference type="EC" id="2.7.8.8" evidence="6"/>
<accession>A0A5N6VEI6</accession>
<dbReference type="GO" id="GO:0034513">
    <property type="term" value="F:box H/ACA snoRNA binding"/>
    <property type="evidence" value="ECO:0007669"/>
    <property type="project" value="TreeGrafter"/>
</dbReference>
<evidence type="ECO:0000256" key="7">
    <source>
        <dbReference type="ARBA" id="ARBA00017171"/>
    </source>
</evidence>
<comment type="subunit">
    <text evidence="28">Component of the small nucleolar ribonucleoprotein particles containing H/ACA-type snoRNAs (H/ACA snoRNPs).</text>
</comment>
<dbReference type="GO" id="GO:0003882">
    <property type="term" value="F:CDP-diacylglycerol-serine O-phosphatidyltransferase activity"/>
    <property type="evidence" value="ECO:0007669"/>
    <property type="project" value="UniProtKB-EC"/>
</dbReference>
<keyword evidence="11 30" id="KW-0808">Transferase</keyword>
<dbReference type="NCBIfam" id="TIGR00473">
    <property type="entry name" value="pssA"/>
    <property type="match status" value="1"/>
</dbReference>
<feature type="compositionally biased region" description="Gly residues" evidence="31">
    <location>
        <begin position="127"/>
        <end position="175"/>
    </location>
</feature>
<evidence type="ECO:0000256" key="15">
    <source>
        <dbReference type="ARBA" id="ARBA00022989"/>
    </source>
</evidence>
<evidence type="ECO:0000256" key="2">
    <source>
        <dbReference type="ARBA" id="ARBA00004477"/>
    </source>
</evidence>
<evidence type="ECO:0000256" key="14">
    <source>
        <dbReference type="ARBA" id="ARBA00022884"/>
    </source>
</evidence>
<dbReference type="Proteomes" id="UP000325433">
    <property type="component" value="Unassembled WGS sequence"/>
</dbReference>
<dbReference type="InterPro" id="IPR009000">
    <property type="entry name" value="Transl_B-barrel_sf"/>
</dbReference>
<evidence type="ECO:0000256" key="22">
    <source>
        <dbReference type="ARBA" id="ARBA00032361"/>
    </source>
</evidence>
<dbReference type="InterPro" id="IPR043130">
    <property type="entry name" value="CDP-OH_PTrfase_TM_dom"/>
</dbReference>
<evidence type="ECO:0000256" key="26">
    <source>
        <dbReference type="ARBA" id="ARBA00053712"/>
    </source>
</evidence>
<evidence type="ECO:0000256" key="4">
    <source>
        <dbReference type="ARBA" id="ARBA00005189"/>
    </source>
</evidence>
<evidence type="ECO:0000256" key="30">
    <source>
        <dbReference type="RuleBase" id="RU003750"/>
    </source>
</evidence>
<protein>
    <recommendedName>
        <fullName evidence="7">CDP-diacylglycerol--serine O-phosphatidyltransferase</fullName>
        <ecNumber evidence="6">2.7.8.8</ecNumber>
    </recommendedName>
    <alternativeName>
        <fullName evidence="24 29">H/ACA ribonucleoprotein complex subunit GAR1</fullName>
    </alternativeName>
    <alternativeName>
        <fullName evidence="22">Phosphatidylserine synthase</fullName>
    </alternativeName>
    <alternativeName>
        <fullName evidence="25">snoRNP protein GAR1</fullName>
    </alternativeName>
</protein>
<dbReference type="InterPro" id="IPR038664">
    <property type="entry name" value="Gar1/Naf1_Cbf5-bd_sf"/>
</dbReference>
<keyword evidence="12" id="KW-0812">Transmembrane</keyword>
<evidence type="ECO:0000256" key="3">
    <source>
        <dbReference type="ARBA" id="ARBA00004604"/>
    </source>
</evidence>
<comment type="similarity">
    <text evidence="23">Belongs to the GAR1 family.</text>
</comment>
<keyword evidence="18" id="KW-0594">Phospholipid biosynthesis</keyword>
<dbReference type="InterPro" id="IPR004533">
    <property type="entry name" value="CDP-diaglyc--ser_O-PTrfase"/>
</dbReference>
<comment type="subcellular location">
    <subcellularLocation>
        <location evidence="2">Endoplasmic reticulum membrane</location>
        <topology evidence="2">Multi-pass membrane protein</topology>
    </subcellularLocation>
    <subcellularLocation>
        <location evidence="3">Nucleus</location>
        <location evidence="3">Nucleolus</location>
    </subcellularLocation>
</comment>
<evidence type="ECO:0000256" key="23">
    <source>
        <dbReference type="ARBA" id="ARBA00038293"/>
    </source>
</evidence>
<dbReference type="InterPro" id="IPR000462">
    <property type="entry name" value="CDP-OH_P_trans"/>
</dbReference>
<dbReference type="PROSITE" id="PS00379">
    <property type="entry name" value="CDP_ALCOHOL_P_TRANSF"/>
    <property type="match status" value="1"/>
</dbReference>
<evidence type="ECO:0000256" key="18">
    <source>
        <dbReference type="ARBA" id="ARBA00023209"/>
    </source>
</evidence>
<dbReference type="Gene3D" id="1.20.120.1760">
    <property type="match status" value="1"/>
</dbReference>
<dbReference type="SUPFAM" id="SSF50447">
    <property type="entry name" value="Translation proteins"/>
    <property type="match status" value="1"/>
</dbReference>
<keyword evidence="9" id="KW-0690">Ribosome biogenesis</keyword>
<feature type="compositionally biased region" description="Gly residues" evidence="31">
    <location>
        <begin position="1"/>
        <end position="29"/>
    </location>
</feature>
<dbReference type="FunFam" id="1.20.120.1760:FF:000022">
    <property type="entry name" value="CDP-diacylglycerol--serine O-phosphatidyltransferase"/>
    <property type="match status" value="1"/>
</dbReference>
<dbReference type="InterPro" id="IPR048254">
    <property type="entry name" value="CDP_ALCOHOL_P_TRANSF_CS"/>
</dbReference>
<evidence type="ECO:0000256" key="12">
    <source>
        <dbReference type="ARBA" id="ARBA00022692"/>
    </source>
</evidence>
<evidence type="ECO:0000313" key="32">
    <source>
        <dbReference type="EMBL" id="KAE8306743.1"/>
    </source>
</evidence>
<sequence>MSFRGGGRGGFATGANRGGSFGGRGGRGGFQQPMGPPAQVLEMGSFMHACEGEMVCESINPKIPYFNAPIYLENKTPIGKVDEVLGPINQVYFTIKPQEGIVATSFKPGDKVYIGGDKLLPLEKGGPRGGARGGRGGFGAPRGGGGFRGGARGGGGGFRGGSGGFSRGGGRGGPRGEFELSMSRRSSVMPSNASTNSGVPPAGDGGQEKQKMLLSAETGHFSMVRALHLADLVTELNGTVMSVLSSMRYCLGDPHDYGAIWSALGFMPFGLFFDFMDGKIARWRKKSSLMGQELDSLADLISFGMAPAAAAFALGVRTNVDHLLLAFFVLCGLTRLARFNVTVAVLPKDKTGKSKYFEGTPIPTTLSIASLMAYWVSQGWVQEDLPLGVIAQGTAFEFHPVALLFVLHGCLMVSKSIHIPKP</sequence>
<evidence type="ECO:0000256" key="11">
    <source>
        <dbReference type="ARBA" id="ARBA00022679"/>
    </source>
</evidence>
<keyword evidence="14" id="KW-0694">RNA-binding</keyword>
<evidence type="ECO:0000256" key="9">
    <source>
        <dbReference type="ARBA" id="ARBA00022517"/>
    </source>
</evidence>
<evidence type="ECO:0000256" key="24">
    <source>
        <dbReference type="ARBA" id="ARBA00040068"/>
    </source>
</evidence>
<dbReference type="EMBL" id="ML738432">
    <property type="protein sequence ID" value="KAE8306743.1"/>
    <property type="molecule type" value="Genomic_DNA"/>
</dbReference>
<comment type="similarity">
    <text evidence="5 30">Belongs to the CDP-alcohol phosphatidyltransferase class-I family.</text>
</comment>
<keyword evidence="19" id="KW-0539">Nucleus</keyword>
<dbReference type="PANTHER" id="PTHR23237">
    <property type="entry name" value="NUCLEOLAR PROTEIN FAMILY A MEMBER 1 SNORNP PROTEIN GAR1"/>
    <property type="match status" value="1"/>
</dbReference>
<evidence type="ECO:0000256" key="21">
    <source>
        <dbReference type="ARBA" id="ARBA00023274"/>
    </source>
</evidence>
<evidence type="ECO:0000256" key="25">
    <source>
        <dbReference type="ARBA" id="ARBA00042224"/>
    </source>
</evidence>
<evidence type="ECO:0000256" key="1">
    <source>
        <dbReference type="ARBA" id="ARBA00000287"/>
    </source>
</evidence>
<keyword evidence="20" id="KW-1208">Phospholipid metabolism</keyword>
<keyword evidence="13" id="KW-0256">Endoplasmic reticulum</keyword>
<dbReference type="AlphaFoldDB" id="A0A5N6VEI6"/>
<dbReference type="InterPro" id="IPR007504">
    <property type="entry name" value="H/ACA_rnp_Gar1/Naf1"/>
</dbReference>
<evidence type="ECO:0000256" key="5">
    <source>
        <dbReference type="ARBA" id="ARBA00010441"/>
    </source>
</evidence>
<evidence type="ECO:0000256" key="8">
    <source>
        <dbReference type="ARBA" id="ARBA00022516"/>
    </source>
</evidence>
<keyword evidence="8" id="KW-0444">Lipid biosynthesis</keyword>
<evidence type="ECO:0000256" key="28">
    <source>
        <dbReference type="ARBA" id="ARBA00062786"/>
    </source>
</evidence>
<gene>
    <name evidence="32" type="ORF">BDV41DRAFT_569646</name>
</gene>
<proteinExistence type="inferred from homology"/>
<evidence type="ECO:0000256" key="10">
    <source>
        <dbReference type="ARBA" id="ARBA00022552"/>
    </source>
</evidence>
<name>A0A5N6VEI6_9EURO</name>
<evidence type="ECO:0000313" key="33">
    <source>
        <dbReference type="Proteomes" id="UP000325433"/>
    </source>
</evidence>
<dbReference type="GO" id="GO:0005789">
    <property type="term" value="C:endoplasmic reticulum membrane"/>
    <property type="evidence" value="ECO:0007669"/>
    <property type="project" value="UniProtKB-SubCell"/>
</dbReference>
<comment type="pathway">
    <text evidence="4">Lipid metabolism.</text>
</comment>